<keyword evidence="5 7" id="KW-1133">Transmembrane helix</keyword>
<dbReference type="RefSeq" id="WP_353568350.1">
    <property type="nucleotide sequence ID" value="NZ_BAABRI010000022.1"/>
</dbReference>
<gene>
    <name evidence="9" type="primary">yetF</name>
    <name evidence="9" type="ORF">Hsar01_03495</name>
</gene>
<name>A0ABP9URU0_9BACT</name>
<keyword evidence="4 7" id="KW-0812">Transmembrane</keyword>
<evidence type="ECO:0000259" key="8">
    <source>
        <dbReference type="Pfam" id="PF04239"/>
    </source>
</evidence>
<dbReference type="Gene3D" id="3.30.240.20">
    <property type="entry name" value="bsu07140 like domains"/>
    <property type="match status" value="1"/>
</dbReference>
<evidence type="ECO:0000256" key="7">
    <source>
        <dbReference type="SAM" id="Phobius"/>
    </source>
</evidence>
<keyword evidence="10" id="KW-1185">Reference proteome</keyword>
<keyword evidence="3" id="KW-1003">Cell membrane</keyword>
<organism evidence="9 10">
    <name type="scientific">Haloferula sargassicola</name>
    <dbReference type="NCBI Taxonomy" id="490096"/>
    <lineage>
        <taxon>Bacteria</taxon>
        <taxon>Pseudomonadati</taxon>
        <taxon>Verrucomicrobiota</taxon>
        <taxon>Verrucomicrobiia</taxon>
        <taxon>Verrucomicrobiales</taxon>
        <taxon>Verrucomicrobiaceae</taxon>
        <taxon>Haloferula</taxon>
    </lineage>
</organism>
<dbReference type="PANTHER" id="PTHR34582">
    <property type="entry name" value="UPF0702 TRANSMEMBRANE PROTEIN YCAP"/>
    <property type="match status" value="1"/>
</dbReference>
<feature type="domain" description="YetF C-terminal" evidence="8">
    <location>
        <begin position="80"/>
        <end position="146"/>
    </location>
</feature>
<sequence>MEASLRAVLVYTFLFVIFRVSGKRSLGQVTTFDFVLLLIIAETTQQALLGDDFSVTNCFVLIGTLFGIDLGLARLKRLFPRLDKWIEGQPLVIVAEGKPIYRYMEHAGVGEDDVLRAARELHGLSRMDQIQFAVLERNGGITIIPADPDRS</sequence>
<comment type="similarity">
    <text evidence="2">Belongs to the UPF0702 family.</text>
</comment>
<comment type="caution">
    <text evidence="9">The sequence shown here is derived from an EMBL/GenBank/DDBJ whole genome shotgun (WGS) entry which is preliminary data.</text>
</comment>
<protein>
    <submittedName>
        <fullName evidence="9">UPF0702 transmembrane protein YetF</fullName>
    </submittedName>
</protein>
<dbReference type="Proteomes" id="UP001476282">
    <property type="component" value="Unassembled WGS sequence"/>
</dbReference>
<evidence type="ECO:0000256" key="4">
    <source>
        <dbReference type="ARBA" id="ARBA00022692"/>
    </source>
</evidence>
<evidence type="ECO:0000256" key="6">
    <source>
        <dbReference type="ARBA" id="ARBA00023136"/>
    </source>
</evidence>
<keyword evidence="6 7" id="KW-0472">Membrane</keyword>
<evidence type="ECO:0000256" key="3">
    <source>
        <dbReference type="ARBA" id="ARBA00022475"/>
    </source>
</evidence>
<evidence type="ECO:0000256" key="1">
    <source>
        <dbReference type="ARBA" id="ARBA00004651"/>
    </source>
</evidence>
<reference evidence="9 10" key="1">
    <citation type="submission" date="2024-02" db="EMBL/GenBank/DDBJ databases">
        <title>Haloferula sargassicola NBRC 104335.</title>
        <authorList>
            <person name="Ichikawa N."/>
            <person name="Katano-Makiyama Y."/>
            <person name="Hidaka K."/>
        </authorList>
    </citation>
    <scope>NUCLEOTIDE SEQUENCE [LARGE SCALE GENOMIC DNA]</scope>
    <source>
        <strain evidence="9 10">NBRC 104335</strain>
    </source>
</reference>
<dbReference type="EMBL" id="BAABRI010000022">
    <property type="protein sequence ID" value="GAA5484253.1"/>
    <property type="molecule type" value="Genomic_DNA"/>
</dbReference>
<evidence type="ECO:0000256" key="5">
    <source>
        <dbReference type="ARBA" id="ARBA00022989"/>
    </source>
</evidence>
<proteinExistence type="inferred from homology"/>
<dbReference type="Pfam" id="PF04239">
    <property type="entry name" value="DUF421"/>
    <property type="match status" value="1"/>
</dbReference>
<comment type="subcellular location">
    <subcellularLocation>
        <location evidence="1">Cell membrane</location>
        <topology evidence="1">Multi-pass membrane protein</topology>
    </subcellularLocation>
</comment>
<dbReference type="InterPro" id="IPR007353">
    <property type="entry name" value="DUF421"/>
</dbReference>
<accession>A0ABP9URU0</accession>
<evidence type="ECO:0000313" key="10">
    <source>
        <dbReference type="Proteomes" id="UP001476282"/>
    </source>
</evidence>
<dbReference type="InterPro" id="IPR023090">
    <property type="entry name" value="UPF0702_alpha/beta_dom_sf"/>
</dbReference>
<evidence type="ECO:0000256" key="2">
    <source>
        <dbReference type="ARBA" id="ARBA00006448"/>
    </source>
</evidence>
<feature type="transmembrane region" description="Helical" evidence="7">
    <location>
        <begin position="53"/>
        <end position="72"/>
    </location>
</feature>
<dbReference type="PANTHER" id="PTHR34582:SF6">
    <property type="entry name" value="UPF0702 TRANSMEMBRANE PROTEIN YCAP"/>
    <property type="match status" value="1"/>
</dbReference>
<evidence type="ECO:0000313" key="9">
    <source>
        <dbReference type="EMBL" id="GAA5484253.1"/>
    </source>
</evidence>